<dbReference type="Gene3D" id="3.30.40.10">
    <property type="entry name" value="Zinc/RING finger domain, C3HC4 (zinc finger)"/>
    <property type="match status" value="1"/>
</dbReference>
<evidence type="ECO:0000259" key="5">
    <source>
        <dbReference type="PROSITE" id="PS50089"/>
    </source>
</evidence>
<feature type="region of interest" description="Disordered" evidence="4">
    <location>
        <begin position="130"/>
        <end position="155"/>
    </location>
</feature>
<dbReference type="GO" id="GO:0008270">
    <property type="term" value="F:zinc ion binding"/>
    <property type="evidence" value="ECO:0007669"/>
    <property type="project" value="UniProtKB-KW"/>
</dbReference>
<keyword evidence="6" id="KW-1185">Reference proteome</keyword>
<organism evidence="6 7">
    <name type="scientific">Ditylenchus dipsaci</name>
    <dbReference type="NCBI Taxonomy" id="166011"/>
    <lineage>
        <taxon>Eukaryota</taxon>
        <taxon>Metazoa</taxon>
        <taxon>Ecdysozoa</taxon>
        <taxon>Nematoda</taxon>
        <taxon>Chromadorea</taxon>
        <taxon>Rhabditida</taxon>
        <taxon>Tylenchina</taxon>
        <taxon>Tylenchomorpha</taxon>
        <taxon>Sphaerularioidea</taxon>
        <taxon>Anguinidae</taxon>
        <taxon>Anguininae</taxon>
        <taxon>Ditylenchus</taxon>
    </lineage>
</organism>
<protein>
    <submittedName>
        <fullName evidence="7">RING-type domain-containing protein</fullName>
    </submittedName>
</protein>
<feature type="domain" description="RING-type" evidence="5">
    <location>
        <begin position="176"/>
        <end position="222"/>
    </location>
</feature>
<dbReference type="Proteomes" id="UP000887574">
    <property type="component" value="Unplaced"/>
</dbReference>
<feature type="region of interest" description="Disordered" evidence="4">
    <location>
        <begin position="41"/>
        <end position="77"/>
    </location>
</feature>
<keyword evidence="2" id="KW-0862">Zinc</keyword>
<evidence type="ECO:0000256" key="3">
    <source>
        <dbReference type="PROSITE-ProRule" id="PRU00175"/>
    </source>
</evidence>
<sequence length="266" mass="29309">MLLSGLLAAVRKKILVGSDPAIHHHLQEDPDDEEEACSTLSRRHSARHLSTMTAEGQEERSRSEDDLCCSPSTSAKSTCGPAKTTCGSARALSTFVVGSTKDNDSGIGCCPRSRIQTDCSLSVYRPAMQNKKGSLNSTSRNDSKTSHVPGTGHDRIQSMLERFRRDPEEPNLDERCCICCVRRASVRAYPCGHQVFCRLCGVSLIQSLVDAKEQVMRCVICRQEVAVLRHQKGSSHSIAANKGERKTSSTQQPASLPTRFIWPWQH</sequence>
<reference evidence="7" key="1">
    <citation type="submission" date="2022-11" db="UniProtKB">
        <authorList>
            <consortium name="WormBaseParasite"/>
        </authorList>
    </citation>
    <scope>IDENTIFICATION</scope>
</reference>
<evidence type="ECO:0000313" key="6">
    <source>
        <dbReference type="Proteomes" id="UP000887574"/>
    </source>
</evidence>
<dbReference type="InterPro" id="IPR001841">
    <property type="entry name" value="Znf_RING"/>
</dbReference>
<keyword evidence="1 3" id="KW-0479">Metal-binding</keyword>
<dbReference type="InterPro" id="IPR013083">
    <property type="entry name" value="Znf_RING/FYVE/PHD"/>
</dbReference>
<feature type="region of interest" description="Disordered" evidence="4">
    <location>
        <begin position="232"/>
        <end position="253"/>
    </location>
</feature>
<proteinExistence type="predicted"/>
<dbReference type="SUPFAM" id="SSF57850">
    <property type="entry name" value="RING/U-box"/>
    <property type="match status" value="1"/>
</dbReference>
<name>A0A915EUB4_9BILA</name>
<dbReference type="Pfam" id="PF13920">
    <property type="entry name" value="zf-C3HC4_3"/>
    <property type="match status" value="1"/>
</dbReference>
<feature type="compositionally biased region" description="Polar residues" evidence="4">
    <location>
        <begin position="131"/>
        <end position="140"/>
    </location>
</feature>
<evidence type="ECO:0000313" key="7">
    <source>
        <dbReference type="WBParaSite" id="jg9899"/>
    </source>
</evidence>
<evidence type="ECO:0000256" key="4">
    <source>
        <dbReference type="SAM" id="MobiDB-lite"/>
    </source>
</evidence>
<dbReference type="PROSITE" id="PS50089">
    <property type="entry name" value="ZF_RING_2"/>
    <property type="match status" value="1"/>
</dbReference>
<keyword evidence="1 3" id="KW-0863">Zinc-finger</keyword>
<evidence type="ECO:0000256" key="1">
    <source>
        <dbReference type="ARBA" id="ARBA00022771"/>
    </source>
</evidence>
<dbReference type="AlphaFoldDB" id="A0A915EUB4"/>
<accession>A0A915EUB4</accession>
<evidence type="ECO:0000256" key="2">
    <source>
        <dbReference type="ARBA" id="ARBA00022833"/>
    </source>
</evidence>
<dbReference type="WBParaSite" id="jg9899">
    <property type="protein sequence ID" value="jg9899"/>
    <property type="gene ID" value="jg9899"/>
</dbReference>